<dbReference type="InParanoid" id="A0A2J7Q440"/>
<reference evidence="1 2" key="1">
    <citation type="submission" date="2017-12" db="EMBL/GenBank/DDBJ databases">
        <title>Hemimetabolous genomes reveal molecular basis of termite eusociality.</title>
        <authorList>
            <person name="Harrison M.C."/>
            <person name="Jongepier E."/>
            <person name="Robertson H.M."/>
            <person name="Arning N."/>
            <person name="Bitard-Feildel T."/>
            <person name="Chao H."/>
            <person name="Childers C.P."/>
            <person name="Dinh H."/>
            <person name="Doddapaneni H."/>
            <person name="Dugan S."/>
            <person name="Gowin J."/>
            <person name="Greiner C."/>
            <person name="Han Y."/>
            <person name="Hu H."/>
            <person name="Hughes D.S.T."/>
            <person name="Huylmans A.-K."/>
            <person name="Kemena C."/>
            <person name="Kremer L.P.M."/>
            <person name="Lee S.L."/>
            <person name="Lopez-Ezquerra A."/>
            <person name="Mallet L."/>
            <person name="Monroy-Kuhn J.M."/>
            <person name="Moser A."/>
            <person name="Murali S.C."/>
            <person name="Muzny D.M."/>
            <person name="Otani S."/>
            <person name="Piulachs M.-D."/>
            <person name="Poelchau M."/>
            <person name="Qu J."/>
            <person name="Schaub F."/>
            <person name="Wada-Katsumata A."/>
            <person name="Worley K.C."/>
            <person name="Xie Q."/>
            <person name="Ylla G."/>
            <person name="Poulsen M."/>
            <person name="Gibbs R.A."/>
            <person name="Schal C."/>
            <person name="Richards S."/>
            <person name="Belles X."/>
            <person name="Korb J."/>
            <person name="Bornberg-Bauer E."/>
        </authorList>
    </citation>
    <scope>NUCLEOTIDE SEQUENCE [LARGE SCALE GENOMIC DNA]</scope>
    <source>
        <tissue evidence="1">Whole body</tissue>
    </source>
</reference>
<keyword evidence="2" id="KW-1185">Reference proteome</keyword>
<name>A0A2J7Q440_9NEOP</name>
<organism evidence="1 2">
    <name type="scientific">Cryptotermes secundus</name>
    <dbReference type="NCBI Taxonomy" id="105785"/>
    <lineage>
        <taxon>Eukaryota</taxon>
        <taxon>Metazoa</taxon>
        <taxon>Ecdysozoa</taxon>
        <taxon>Arthropoda</taxon>
        <taxon>Hexapoda</taxon>
        <taxon>Insecta</taxon>
        <taxon>Pterygota</taxon>
        <taxon>Neoptera</taxon>
        <taxon>Polyneoptera</taxon>
        <taxon>Dictyoptera</taxon>
        <taxon>Blattodea</taxon>
        <taxon>Blattoidea</taxon>
        <taxon>Termitoidae</taxon>
        <taxon>Kalotermitidae</taxon>
        <taxon>Cryptotermitinae</taxon>
        <taxon>Cryptotermes</taxon>
    </lineage>
</organism>
<protein>
    <submittedName>
        <fullName evidence="1">Uncharacterized protein</fullName>
    </submittedName>
</protein>
<dbReference type="AlphaFoldDB" id="A0A2J7Q440"/>
<evidence type="ECO:0000313" key="2">
    <source>
        <dbReference type="Proteomes" id="UP000235965"/>
    </source>
</evidence>
<evidence type="ECO:0000313" key="1">
    <source>
        <dbReference type="EMBL" id="PNF23361.1"/>
    </source>
</evidence>
<dbReference type="EMBL" id="NEVH01018390">
    <property type="protein sequence ID" value="PNF23361.1"/>
    <property type="molecule type" value="Genomic_DNA"/>
</dbReference>
<dbReference type="Proteomes" id="UP000235965">
    <property type="component" value="Unassembled WGS sequence"/>
</dbReference>
<comment type="caution">
    <text evidence="1">The sequence shown here is derived from an EMBL/GenBank/DDBJ whole genome shotgun (WGS) entry which is preliminary data.</text>
</comment>
<proteinExistence type="predicted"/>
<accession>A0A2J7Q440</accession>
<sequence length="128" mass="15121">MANRSFEHVARVQILWNDSNKSKFDSGLNSFQNLLSSRPSPKNVKIRIQKCGAGSMALREEHRLRMLENRALRRIFGPKRNVREDWRKLHNEELNDAYYFSSVIRMSTSRHYREISLLSTSHKFLSNI</sequence>
<gene>
    <name evidence="1" type="ORF">B7P43_G13168</name>
</gene>